<dbReference type="KEGG" id="bnm:BALAC2494_00409"/>
<feature type="compositionally biased region" description="Basic and acidic residues" evidence="1">
    <location>
        <begin position="18"/>
        <end position="34"/>
    </location>
</feature>
<evidence type="ECO:0000313" key="3">
    <source>
        <dbReference type="EMBL" id="AEK30178.1"/>
    </source>
</evidence>
<dbReference type="Proteomes" id="UP000008394">
    <property type="component" value="Chromosome"/>
</dbReference>
<proteinExistence type="predicted"/>
<keyword evidence="2" id="KW-1133">Transmembrane helix</keyword>
<name>A0A806FQJ6_BIFAN</name>
<organism evidence="3 4">
    <name type="scientific">Bifidobacterium animalis subsp. lactis CNCM I-2494</name>
    <dbReference type="NCBI Taxonomy" id="1042403"/>
    <lineage>
        <taxon>Bacteria</taxon>
        <taxon>Bacillati</taxon>
        <taxon>Actinomycetota</taxon>
        <taxon>Actinomycetes</taxon>
        <taxon>Bifidobacteriales</taxon>
        <taxon>Bifidobacteriaceae</taxon>
        <taxon>Bifidobacterium</taxon>
    </lineage>
</organism>
<dbReference type="GeneID" id="29696174"/>
<keyword evidence="2" id="KW-0812">Transmembrane</keyword>
<dbReference type="RefSeq" id="WP_004218084.1">
    <property type="nucleotide sequence ID" value="NC_017215.1"/>
</dbReference>
<feature type="region of interest" description="Disordered" evidence="1">
    <location>
        <begin position="1"/>
        <end position="66"/>
    </location>
</feature>
<feature type="transmembrane region" description="Helical" evidence="2">
    <location>
        <begin position="211"/>
        <end position="234"/>
    </location>
</feature>
<protein>
    <submittedName>
        <fullName evidence="3">Hypothetical membrane associated protein</fullName>
    </submittedName>
</protein>
<gene>
    <name evidence="3" type="ORF">BALAC2494_00409</name>
</gene>
<evidence type="ECO:0000256" key="1">
    <source>
        <dbReference type="SAM" id="MobiDB-lite"/>
    </source>
</evidence>
<sequence length="262" mass="28430">MSEQEQHDTSNGVPNEPNDQHHAAPTAHGERHAINPDAAQDDVRGLVLDGRFDDDPPSVGSSNGLEYGALDSQFPATYDPYIYGHPDTDDALGAAAARAQAQRGNEYGQPSQQNAYGQQAGLPYQTQNQPGSGRQGNGGRNQPPFNLNDPSFINSMNQMNPDDPNQNPLYGHWDPGAIIAFVFALILPLPVLPALFGWFSMRRTKIYHMKGYGLAVAALVINVLYTIMWLYFLVSGVSPTEYLNQMLNTLNNGSGGSDSVKA</sequence>
<feature type="compositionally biased region" description="Polar residues" evidence="1">
    <location>
        <begin position="108"/>
        <end position="117"/>
    </location>
</feature>
<evidence type="ECO:0000313" key="4">
    <source>
        <dbReference type="Proteomes" id="UP000008394"/>
    </source>
</evidence>
<feature type="region of interest" description="Disordered" evidence="1">
    <location>
        <begin position="93"/>
        <end position="153"/>
    </location>
</feature>
<evidence type="ECO:0000256" key="2">
    <source>
        <dbReference type="SAM" id="Phobius"/>
    </source>
</evidence>
<dbReference type="AlphaFoldDB" id="A0A806FQJ6"/>
<accession>A0A806FQJ6</accession>
<feature type="transmembrane region" description="Helical" evidence="2">
    <location>
        <begin position="177"/>
        <end position="199"/>
    </location>
</feature>
<reference evidence="3 4" key="1">
    <citation type="journal article" date="2011" name="J. Bacteriol.">
        <title>Genome Sequence of the Probiotic Strain Bifidobacterium animalis subsp. lactis CNCM I-2494.</title>
        <authorList>
            <person name="Chervaux C."/>
            <person name="Grimaldi C."/>
            <person name="Bolotin A."/>
            <person name="Quinquis B."/>
            <person name="Legrain-Raspaud S."/>
            <person name="van Hylckama Vlieg J.E."/>
            <person name="Denariaz G."/>
            <person name="Smokvina T."/>
        </authorList>
    </citation>
    <scope>NUCLEOTIDE SEQUENCE [LARGE SCALE GENOMIC DNA]</scope>
    <source>
        <strain evidence="3 4">CNCM I-2494</strain>
    </source>
</reference>
<keyword evidence="2" id="KW-0472">Membrane</keyword>
<dbReference type="EMBL" id="CP002915">
    <property type="protein sequence ID" value="AEK30178.1"/>
    <property type="molecule type" value="Genomic_DNA"/>
</dbReference>
<feature type="compositionally biased region" description="Low complexity" evidence="1">
    <location>
        <begin position="93"/>
        <end position="104"/>
    </location>
</feature>